<protein>
    <submittedName>
        <fullName evidence="3">Carboxylesterase family protein</fullName>
    </submittedName>
</protein>
<dbReference type="PANTHER" id="PTHR43918:SF4">
    <property type="entry name" value="CARBOXYLIC ESTER HYDROLASE"/>
    <property type="match status" value="1"/>
</dbReference>
<dbReference type="PANTHER" id="PTHR43918">
    <property type="entry name" value="ACETYLCHOLINESTERASE"/>
    <property type="match status" value="1"/>
</dbReference>
<comment type="caution">
    <text evidence="3">The sequence shown here is derived from an EMBL/GenBank/DDBJ whole genome shotgun (WGS) entry which is preliminary data.</text>
</comment>
<dbReference type="Pfam" id="PF00135">
    <property type="entry name" value="COesterase"/>
    <property type="match status" value="1"/>
</dbReference>
<dbReference type="Gene3D" id="3.40.50.1820">
    <property type="entry name" value="alpha/beta hydrolase"/>
    <property type="match status" value="1"/>
</dbReference>
<reference evidence="4" key="1">
    <citation type="journal article" date="2019" name="Int. J. Syst. Evol. Microbiol.">
        <title>The Global Catalogue of Microorganisms (GCM) 10K type strain sequencing project: providing services to taxonomists for standard genome sequencing and annotation.</title>
        <authorList>
            <consortium name="The Broad Institute Genomics Platform"/>
            <consortium name="The Broad Institute Genome Sequencing Center for Infectious Disease"/>
            <person name="Wu L."/>
            <person name="Ma J."/>
        </authorList>
    </citation>
    <scope>NUCLEOTIDE SEQUENCE [LARGE SCALE GENOMIC DNA]</scope>
    <source>
        <strain evidence="4">JCM 31696</strain>
    </source>
</reference>
<name>A0ABW3CHR8_9ACTN</name>
<dbReference type="EMBL" id="JBHTIR010002485">
    <property type="protein sequence ID" value="MFD0853840.1"/>
    <property type="molecule type" value="Genomic_DNA"/>
</dbReference>
<evidence type="ECO:0000256" key="1">
    <source>
        <dbReference type="ARBA" id="ARBA00022801"/>
    </source>
</evidence>
<feature type="domain" description="Carboxylesterase type B" evidence="2">
    <location>
        <begin position="6"/>
        <end position="203"/>
    </location>
</feature>
<feature type="non-terminal residue" evidence="3">
    <location>
        <position position="1"/>
    </location>
</feature>
<sequence>ASGPSTSRSAWSPIQDGFVIRDQVMNVFRTGDFPRIPVLQGSTHDEGRLTVATAYDLAGRVLTPEEYPAAVRRAFPSNADQILARYPLSDYGTPAEALGAIYTDAQFSCLSYASTALLSQHTRAYGYEFNDPHAMDYLGLPLSFPLGAPHGSEIRYIFGNVTGTPAQEALSDRMLTYWATFARTGDPNSAGAPSWRRFPLVQNLEPDNIVPTTTFAQDHKCDLWSQTAAG</sequence>
<dbReference type="InterPro" id="IPR029058">
    <property type="entry name" value="AB_hydrolase_fold"/>
</dbReference>
<dbReference type="InterPro" id="IPR002018">
    <property type="entry name" value="CarbesteraseB"/>
</dbReference>
<evidence type="ECO:0000259" key="2">
    <source>
        <dbReference type="Pfam" id="PF00135"/>
    </source>
</evidence>
<keyword evidence="1" id="KW-0378">Hydrolase</keyword>
<evidence type="ECO:0000313" key="4">
    <source>
        <dbReference type="Proteomes" id="UP001597083"/>
    </source>
</evidence>
<accession>A0ABW3CHR8</accession>
<dbReference type="Proteomes" id="UP001597083">
    <property type="component" value="Unassembled WGS sequence"/>
</dbReference>
<organism evidence="3 4">
    <name type="scientific">Actinomadura adrarensis</name>
    <dbReference type="NCBI Taxonomy" id="1819600"/>
    <lineage>
        <taxon>Bacteria</taxon>
        <taxon>Bacillati</taxon>
        <taxon>Actinomycetota</taxon>
        <taxon>Actinomycetes</taxon>
        <taxon>Streptosporangiales</taxon>
        <taxon>Thermomonosporaceae</taxon>
        <taxon>Actinomadura</taxon>
    </lineage>
</organism>
<proteinExistence type="predicted"/>
<dbReference type="SUPFAM" id="SSF53474">
    <property type="entry name" value="alpha/beta-Hydrolases"/>
    <property type="match status" value="1"/>
</dbReference>
<dbReference type="InterPro" id="IPR050654">
    <property type="entry name" value="AChE-related_enzymes"/>
</dbReference>
<evidence type="ECO:0000313" key="3">
    <source>
        <dbReference type="EMBL" id="MFD0853840.1"/>
    </source>
</evidence>
<gene>
    <name evidence="3" type="ORF">ACFQ07_16500</name>
</gene>
<keyword evidence="4" id="KW-1185">Reference proteome</keyword>